<organism evidence="1 2">
    <name type="scientific">Candidatus Acidiferrum panamense</name>
    <dbReference type="NCBI Taxonomy" id="2741543"/>
    <lineage>
        <taxon>Bacteria</taxon>
        <taxon>Pseudomonadati</taxon>
        <taxon>Acidobacteriota</taxon>
        <taxon>Terriglobia</taxon>
        <taxon>Candidatus Acidiferrales</taxon>
        <taxon>Candidatus Acidiferrum</taxon>
    </lineage>
</organism>
<reference evidence="1" key="1">
    <citation type="submission" date="2020-06" db="EMBL/GenBank/DDBJ databases">
        <title>Legume-microbial interactions unlock mineral nutrients during tropical forest succession.</title>
        <authorList>
            <person name="Epihov D.Z."/>
        </authorList>
    </citation>
    <scope>NUCLEOTIDE SEQUENCE [LARGE SCALE GENOMIC DNA]</scope>
    <source>
        <strain evidence="1">Pan2503</strain>
    </source>
</reference>
<gene>
    <name evidence="1" type="ORF">HRJ53_21110</name>
</gene>
<sequence>MSNLTDLWCDGCGQAASAEHISRRLRRLEWATRHRPVHIHTLLLGGVAPREDAEFLYAPGDEFRGEAADLLRAVGISTAGRAPADIRREFQAAGFFLTHLLECPVEQHVVRDVQTGQGATDPTTLLREHLPSVASRIRRSLKPRRLTLVTEVPPAVVQDILSMNLGCPVVLDDGRPFRFTPSTGGVTISRLQQILSEAEKA</sequence>
<keyword evidence="2" id="KW-1185">Reference proteome</keyword>
<dbReference type="AlphaFoldDB" id="A0A7V8SYW9"/>
<proteinExistence type="predicted"/>
<comment type="caution">
    <text evidence="1">The sequence shown here is derived from an EMBL/GenBank/DDBJ whole genome shotgun (WGS) entry which is preliminary data.</text>
</comment>
<accession>A0A7V8SYW9</accession>
<evidence type="ECO:0000313" key="2">
    <source>
        <dbReference type="Proteomes" id="UP000567293"/>
    </source>
</evidence>
<evidence type="ECO:0000313" key="1">
    <source>
        <dbReference type="EMBL" id="MBA0087493.1"/>
    </source>
</evidence>
<dbReference type="Proteomes" id="UP000567293">
    <property type="component" value="Unassembled WGS sequence"/>
</dbReference>
<protein>
    <submittedName>
        <fullName evidence="1">Uncharacterized protein</fullName>
    </submittedName>
</protein>
<name>A0A7V8SYW9_9BACT</name>
<dbReference type="EMBL" id="JACDQQ010002031">
    <property type="protein sequence ID" value="MBA0087493.1"/>
    <property type="molecule type" value="Genomic_DNA"/>
</dbReference>